<dbReference type="Pfam" id="PF02335">
    <property type="entry name" value="Cytochrom_C552"/>
    <property type="match status" value="1"/>
</dbReference>
<keyword evidence="11" id="KW-0472">Membrane</keyword>
<protein>
    <recommendedName>
        <fullName evidence="3">nitrite reductase (cytochrome; ammonia-forming)</fullName>
        <ecNumber evidence="3">1.7.2.2</ecNumber>
    </recommendedName>
</protein>
<evidence type="ECO:0000256" key="11">
    <source>
        <dbReference type="SAM" id="Phobius"/>
    </source>
</evidence>
<dbReference type="GO" id="GO:0019645">
    <property type="term" value="P:anaerobic electron transport chain"/>
    <property type="evidence" value="ECO:0007669"/>
    <property type="project" value="TreeGrafter"/>
</dbReference>
<dbReference type="PIRSF" id="PIRSF000243">
    <property type="entry name" value="Cyt_c552"/>
    <property type="match status" value="1"/>
</dbReference>
<organism evidence="12 13">
    <name type="scientific">Arcanobacterium haemolyticum (strain ATCC 9345 / DSM 20595 / CCM 5947 / CCUG 17215 / LMG 16163 / NBRC 15585 / NCTC 8452 / 11018)</name>
    <dbReference type="NCBI Taxonomy" id="644284"/>
    <lineage>
        <taxon>Bacteria</taxon>
        <taxon>Bacillati</taxon>
        <taxon>Actinomycetota</taxon>
        <taxon>Actinomycetes</taxon>
        <taxon>Actinomycetales</taxon>
        <taxon>Actinomycetaceae</taxon>
        <taxon>Arcanobacterium</taxon>
    </lineage>
</organism>
<reference evidence="12 13" key="1">
    <citation type="journal article" date="2010" name="Stand. Genomic Sci.">
        <title>Complete genome sequence of Arcanobacterium haemolyticum type strain (11018).</title>
        <authorList>
            <person name="Yasawong M."/>
            <person name="Teshima H."/>
            <person name="Lapidus A."/>
            <person name="Nolan M."/>
            <person name="Lucas S."/>
            <person name="Glavina Del Rio T."/>
            <person name="Tice H."/>
            <person name="Cheng J."/>
            <person name="Bruce D."/>
            <person name="Detter C."/>
            <person name="Tapia R."/>
            <person name="Han C."/>
            <person name="Goodwin L."/>
            <person name="Pitluck S."/>
            <person name="Liolios K."/>
            <person name="Ivanova N."/>
            <person name="Mavromatis K."/>
            <person name="Mikhailova N."/>
            <person name="Pati A."/>
            <person name="Chen A."/>
            <person name="Palaniappan K."/>
            <person name="Land M."/>
            <person name="Hauser L."/>
            <person name="Chang Y."/>
            <person name="Jeffries C."/>
            <person name="Rohde M."/>
            <person name="Sikorski J."/>
            <person name="Pukall R."/>
            <person name="Goker M."/>
            <person name="Woyke T."/>
            <person name="Bristow J."/>
            <person name="Eisen J."/>
            <person name="Markowitz V."/>
            <person name="Hugenholtz P."/>
            <person name="Kyrpides N."/>
            <person name="Klenk H."/>
        </authorList>
    </citation>
    <scope>NUCLEOTIDE SEQUENCE [LARGE SCALE GENOMIC DNA]</scope>
    <source>
        <strain evidence="13">ATCC 9345 / DSM 20595 / CCUG 17215 / LMG 16163 / NBRC 15585 / NCTC 8452 / 11018</strain>
    </source>
</reference>
<dbReference type="Gene3D" id="1.20.140.10">
    <property type="entry name" value="Butyryl-CoA Dehydrogenase, subunit A, domain 3"/>
    <property type="match status" value="1"/>
</dbReference>
<keyword evidence="11" id="KW-0812">Transmembrane</keyword>
<comment type="catalytic activity">
    <reaction evidence="10">
        <text>6 Fe(III)-[cytochrome c] + NH4(+) + 2 H2O = 6 Fe(II)-[cytochrome c] + nitrite + 8 H(+)</text>
        <dbReference type="Rhea" id="RHEA:13089"/>
        <dbReference type="Rhea" id="RHEA-COMP:10350"/>
        <dbReference type="Rhea" id="RHEA-COMP:14399"/>
        <dbReference type="ChEBI" id="CHEBI:15377"/>
        <dbReference type="ChEBI" id="CHEBI:15378"/>
        <dbReference type="ChEBI" id="CHEBI:16301"/>
        <dbReference type="ChEBI" id="CHEBI:28938"/>
        <dbReference type="ChEBI" id="CHEBI:29033"/>
        <dbReference type="ChEBI" id="CHEBI:29034"/>
        <dbReference type="EC" id="1.7.2.2"/>
    </reaction>
</comment>
<gene>
    <name evidence="12" type="ordered locus">Arch_1474</name>
</gene>
<comment type="similarity">
    <text evidence="2">Belongs to the cytochrome c-552 family.</text>
</comment>
<evidence type="ECO:0000256" key="4">
    <source>
        <dbReference type="ARBA" id="ARBA00022617"/>
    </source>
</evidence>
<evidence type="ECO:0000313" key="13">
    <source>
        <dbReference type="Proteomes" id="UP000000376"/>
    </source>
</evidence>
<evidence type="ECO:0000256" key="8">
    <source>
        <dbReference type="ARBA" id="ARBA00023002"/>
    </source>
</evidence>
<dbReference type="HOGENOM" id="CLU_035040_1_0_11"/>
<dbReference type="GO" id="GO:0020037">
    <property type="term" value="F:heme binding"/>
    <property type="evidence" value="ECO:0007669"/>
    <property type="project" value="TreeGrafter"/>
</dbReference>
<keyword evidence="8 12" id="KW-0560">Oxidoreductase</keyword>
<comment type="subcellular location">
    <subcellularLocation>
        <location evidence="1">Cell envelope</location>
    </subcellularLocation>
</comment>
<dbReference type="Gene3D" id="1.10.1130.10">
    <property type="entry name" value="Flavocytochrome C3, Chain A"/>
    <property type="match status" value="1"/>
</dbReference>
<keyword evidence="11" id="KW-1133">Transmembrane helix</keyword>
<dbReference type="PANTHER" id="PTHR30633:SF0">
    <property type="entry name" value="CYTOCHROME C-552"/>
    <property type="match status" value="1"/>
</dbReference>
<accession>D7BKJ6</accession>
<evidence type="ECO:0000256" key="1">
    <source>
        <dbReference type="ARBA" id="ARBA00004196"/>
    </source>
</evidence>
<dbReference type="RefSeq" id="WP_013170666.1">
    <property type="nucleotide sequence ID" value="NC_014218.1"/>
</dbReference>
<name>D7BKJ6_ARCHD</name>
<dbReference type="STRING" id="644284.Arch_1474"/>
<dbReference type="GO" id="GO:0030288">
    <property type="term" value="C:outer membrane-bounded periplasmic space"/>
    <property type="evidence" value="ECO:0007669"/>
    <property type="project" value="TreeGrafter"/>
</dbReference>
<dbReference type="AlphaFoldDB" id="D7BKJ6"/>
<dbReference type="GO" id="GO:0042279">
    <property type="term" value="F:nitrite reductase (cytochrome, ammonia-forming) activity"/>
    <property type="evidence" value="ECO:0007669"/>
    <property type="project" value="UniProtKB-EC"/>
</dbReference>
<dbReference type="CDD" id="cd00548">
    <property type="entry name" value="NrfA-like"/>
    <property type="match status" value="1"/>
</dbReference>
<evidence type="ECO:0000256" key="2">
    <source>
        <dbReference type="ARBA" id="ARBA00009288"/>
    </source>
</evidence>
<dbReference type="eggNOG" id="COG3303">
    <property type="taxonomic scope" value="Bacteria"/>
</dbReference>
<keyword evidence="7" id="KW-0106">Calcium</keyword>
<evidence type="ECO:0000313" key="12">
    <source>
        <dbReference type="EMBL" id="ADH93176.1"/>
    </source>
</evidence>
<dbReference type="SUPFAM" id="SSF48695">
    <property type="entry name" value="Multiheme cytochromes"/>
    <property type="match status" value="1"/>
</dbReference>
<sequence>MSSEHTDVETQTPSSNSAAKQPRSWLAIAVLVIVALVGAAITWLLLDIVSHKQEAAHPWSPVTKIDDTTFDSETWGQNFPRQYEGFKATSKLNEERKIPNTEPNVPEDKREFKTRSKLEIEPRLVSIWKGYAFSVEYNEPRGHEYMLEDQKFVKRMTDFKQPGACLNCHASIPQVVNSINPNDPADGWAQMNKMPYDEAVQHANGPIGCIDCHDPKTMKLRVSRPAFIEGIKAAKAAEGIKDFDVNKDATHQEMRTYVCAQCHVEYYFKGEGKTLTFPWTKGLTVNDAIDYYDEAGFSDFTHKDTGAEVIKAQHPDFETWSQGIHADNGVSCADCHMPYKRDGAAKISDHQVRSPMADDEQINATCLTCHHSSAKEMRGRVEAIQHRWSDAKDTAFTAVQSLIEDITKARAEGNVSEANMKKAQEFQRKAQFIVDYSVSENSRGFHAPQYSVAILNEATDYARSGQLALRGIQVETKRPASSYTIAPVDRPGPRK</sequence>
<dbReference type="InterPro" id="IPR036280">
    <property type="entry name" value="Multihaem_cyt_sf"/>
</dbReference>
<keyword evidence="4" id="KW-0349">Heme</keyword>
<dbReference type="GO" id="GO:0046872">
    <property type="term" value="F:metal ion binding"/>
    <property type="evidence" value="ECO:0007669"/>
    <property type="project" value="UniProtKB-KW"/>
</dbReference>
<dbReference type="InterPro" id="IPR003321">
    <property type="entry name" value="Cyt_c552"/>
</dbReference>
<keyword evidence="5" id="KW-0479">Metal-binding</keyword>
<keyword evidence="9" id="KW-0408">Iron</keyword>
<keyword evidence="13" id="KW-1185">Reference proteome</keyword>
<evidence type="ECO:0000256" key="10">
    <source>
        <dbReference type="ARBA" id="ARBA00049131"/>
    </source>
</evidence>
<evidence type="ECO:0000256" key="3">
    <source>
        <dbReference type="ARBA" id="ARBA00011887"/>
    </source>
</evidence>
<dbReference type="OrthoDB" id="9780421at2"/>
<feature type="transmembrane region" description="Helical" evidence="11">
    <location>
        <begin position="25"/>
        <end position="46"/>
    </location>
</feature>
<keyword evidence="6" id="KW-0732">Signal</keyword>
<evidence type="ECO:0000256" key="7">
    <source>
        <dbReference type="ARBA" id="ARBA00022837"/>
    </source>
</evidence>
<evidence type="ECO:0000256" key="9">
    <source>
        <dbReference type="ARBA" id="ARBA00023004"/>
    </source>
</evidence>
<dbReference type="PANTHER" id="PTHR30633">
    <property type="entry name" value="CYTOCHROME C-552 RESPIRATORY NITRITE REDUCTASE"/>
    <property type="match status" value="1"/>
</dbReference>
<dbReference type="EC" id="1.7.2.2" evidence="3"/>
<proteinExistence type="inferred from homology"/>
<evidence type="ECO:0000256" key="5">
    <source>
        <dbReference type="ARBA" id="ARBA00022723"/>
    </source>
</evidence>
<dbReference type="Proteomes" id="UP000000376">
    <property type="component" value="Chromosome"/>
</dbReference>
<evidence type="ECO:0000256" key="6">
    <source>
        <dbReference type="ARBA" id="ARBA00022729"/>
    </source>
</evidence>
<dbReference type="EMBL" id="CP002045">
    <property type="protein sequence ID" value="ADH93176.1"/>
    <property type="molecule type" value="Genomic_DNA"/>
</dbReference>
<dbReference type="KEGG" id="ahe:Arch_1474"/>